<dbReference type="EMBL" id="BMAU01021372">
    <property type="protein sequence ID" value="GFY25727.1"/>
    <property type="molecule type" value="Genomic_DNA"/>
</dbReference>
<name>A0A8X7BCR2_TRICX</name>
<dbReference type="Proteomes" id="UP000887159">
    <property type="component" value="Unassembled WGS sequence"/>
</dbReference>
<evidence type="ECO:0000313" key="1">
    <source>
        <dbReference type="EMBL" id="GFY25727.1"/>
    </source>
</evidence>
<comment type="caution">
    <text evidence="1">The sequence shown here is derived from an EMBL/GenBank/DDBJ whole genome shotgun (WGS) entry which is preliminary data.</text>
</comment>
<reference evidence="1" key="1">
    <citation type="submission" date="2020-08" db="EMBL/GenBank/DDBJ databases">
        <title>Multicomponent nature underlies the extraordinary mechanical properties of spider dragline silk.</title>
        <authorList>
            <person name="Kono N."/>
            <person name="Nakamura H."/>
            <person name="Mori M."/>
            <person name="Yoshida Y."/>
            <person name="Ohtoshi R."/>
            <person name="Malay A.D."/>
            <person name="Moran D.A.P."/>
            <person name="Tomita M."/>
            <person name="Numata K."/>
            <person name="Arakawa K."/>
        </authorList>
    </citation>
    <scope>NUCLEOTIDE SEQUENCE</scope>
</reference>
<dbReference type="AlphaFoldDB" id="A0A8X7BCR2"/>
<gene>
    <name evidence="1" type="ORF">TNCV_3060581</name>
</gene>
<organism evidence="1 2">
    <name type="scientific">Trichonephila clavipes</name>
    <name type="common">Golden silk orbweaver</name>
    <name type="synonym">Nephila clavipes</name>
    <dbReference type="NCBI Taxonomy" id="2585209"/>
    <lineage>
        <taxon>Eukaryota</taxon>
        <taxon>Metazoa</taxon>
        <taxon>Ecdysozoa</taxon>
        <taxon>Arthropoda</taxon>
        <taxon>Chelicerata</taxon>
        <taxon>Arachnida</taxon>
        <taxon>Araneae</taxon>
        <taxon>Araneomorphae</taxon>
        <taxon>Entelegynae</taxon>
        <taxon>Araneoidea</taxon>
        <taxon>Nephilidae</taxon>
        <taxon>Trichonephila</taxon>
    </lineage>
</organism>
<accession>A0A8X7BCR2</accession>
<proteinExistence type="predicted"/>
<keyword evidence="2" id="KW-1185">Reference proteome</keyword>
<sequence length="220" mass="25030">MDHYLHSNVREINHSSSGGLMVWEGVTLDGRIHLYVFERGTVTIVSYSLHRRLSLRIICPNLEYLGILLLTANPTQDSKWSSVKWEYVVLIIFFVENVESHRTPIRFVGTQDSSTQCIYQGYAEECSQGPMGKVCSCRKKNCGKRSISEKAVERVKQSFVRRPRKSTGVAAYELGMSQKTYGKAVSFVIDTTINRVGQVSIYEPLIEVCYIMNGMNWITD</sequence>
<evidence type="ECO:0000313" key="2">
    <source>
        <dbReference type="Proteomes" id="UP000887159"/>
    </source>
</evidence>
<protein>
    <submittedName>
        <fullName evidence="1">Uncharacterized protein</fullName>
    </submittedName>
</protein>